<dbReference type="InterPro" id="IPR036689">
    <property type="entry name" value="ESAT-6-like_sf"/>
</dbReference>
<organism evidence="2 3">
    <name type="scientific">Corynebacterium choanae</name>
    <dbReference type="NCBI Taxonomy" id="1862358"/>
    <lineage>
        <taxon>Bacteria</taxon>
        <taxon>Bacillati</taxon>
        <taxon>Actinomycetota</taxon>
        <taxon>Actinomycetes</taxon>
        <taxon>Mycobacteriales</taxon>
        <taxon>Corynebacteriaceae</taxon>
        <taxon>Corynebacterium</taxon>
    </lineage>
</organism>
<dbReference type="Pfam" id="PF06013">
    <property type="entry name" value="WXG100"/>
    <property type="match status" value="1"/>
</dbReference>
<dbReference type="Gene3D" id="1.10.287.1060">
    <property type="entry name" value="ESAT-6-like"/>
    <property type="match status" value="1"/>
</dbReference>
<evidence type="ECO:0000313" key="3">
    <source>
        <dbReference type="Proteomes" id="UP000269019"/>
    </source>
</evidence>
<evidence type="ECO:0000256" key="1">
    <source>
        <dbReference type="RuleBase" id="RU362001"/>
    </source>
</evidence>
<protein>
    <recommendedName>
        <fullName evidence="1">ESAT-6-like protein</fullName>
    </recommendedName>
</protein>
<dbReference type="KEGG" id="ccho:CCHOA_09450"/>
<sequence length="96" mass="10404">MDSMIRYQFGAIEQAAADITSTTGRINSTLDSLKQGLQPMVATWEGESAAAYNQAQQQWDQAAAELNRVLGTIAQTVSQGNQRMNAVNRRAAASWA</sequence>
<dbReference type="NCBIfam" id="TIGR03930">
    <property type="entry name" value="WXG100_ESAT6"/>
    <property type="match status" value="1"/>
</dbReference>
<comment type="similarity">
    <text evidence="1">Belongs to the WXG100 family.</text>
</comment>
<gene>
    <name evidence="2" type="primary">esxA</name>
    <name evidence="2" type="ORF">CCHOA_09450</name>
</gene>
<dbReference type="Proteomes" id="UP000269019">
    <property type="component" value="Chromosome"/>
</dbReference>
<dbReference type="AlphaFoldDB" id="A0A3G6J921"/>
<dbReference type="EMBL" id="CP033896">
    <property type="protein sequence ID" value="AZA14273.1"/>
    <property type="molecule type" value="Genomic_DNA"/>
</dbReference>
<evidence type="ECO:0000313" key="2">
    <source>
        <dbReference type="EMBL" id="AZA14273.1"/>
    </source>
</evidence>
<dbReference type="OrthoDB" id="3387628at2"/>
<dbReference type="InterPro" id="IPR010310">
    <property type="entry name" value="T7SS_ESAT-6-like"/>
</dbReference>
<reference evidence="2 3" key="1">
    <citation type="submission" date="2018-11" db="EMBL/GenBank/DDBJ databases">
        <authorList>
            <person name="Kleinhagauer T."/>
            <person name="Glaeser S.P."/>
            <person name="Spergser J."/>
            <person name="Ruckert C."/>
            <person name="Kaempfer P."/>
            <person name="Busse H.-J."/>
        </authorList>
    </citation>
    <scope>NUCLEOTIDE SEQUENCE [LARGE SCALE GENOMIC DNA]</scope>
    <source>
        <strain evidence="2 3">200CH</strain>
    </source>
</reference>
<proteinExistence type="inferred from homology"/>
<name>A0A3G6J921_9CORY</name>
<dbReference type="SUPFAM" id="SSF140453">
    <property type="entry name" value="EsxAB dimer-like"/>
    <property type="match status" value="1"/>
</dbReference>
<dbReference type="RefSeq" id="WP_123929422.1">
    <property type="nucleotide sequence ID" value="NZ_CP033896.1"/>
</dbReference>
<keyword evidence="3" id="KW-1185">Reference proteome</keyword>
<accession>A0A3G6J921</accession>